<keyword evidence="5 6" id="KW-0472">Membrane</keyword>
<dbReference type="RefSeq" id="WP_198737395.1">
    <property type="nucleotide sequence ID" value="NZ_JAEIOS010000009.1"/>
</dbReference>
<feature type="transmembrane region" description="Helical" evidence="6">
    <location>
        <begin position="52"/>
        <end position="75"/>
    </location>
</feature>
<proteinExistence type="predicted"/>
<dbReference type="GO" id="GO:0005886">
    <property type="term" value="C:plasma membrane"/>
    <property type="evidence" value="ECO:0007669"/>
    <property type="project" value="UniProtKB-SubCell"/>
</dbReference>
<evidence type="ECO:0000256" key="5">
    <source>
        <dbReference type="ARBA" id="ARBA00023136"/>
    </source>
</evidence>
<dbReference type="PANTHER" id="PTHR33885:SF3">
    <property type="entry name" value="PHAGE SHOCK PROTEIN C"/>
    <property type="match status" value="1"/>
</dbReference>
<protein>
    <submittedName>
        <fullName evidence="8">PspC domain-containing protein</fullName>
    </submittedName>
</protein>
<dbReference type="Proteomes" id="UP000645966">
    <property type="component" value="Unassembled WGS sequence"/>
</dbReference>
<keyword evidence="4 6" id="KW-1133">Transmembrane helix</keyword>
<comment type="caution">
    <text evidence="8">The sequence shown here is derived from an EMBL/GenBank/DDBJ whole genome shotgun (WGS) entry which is preliminary data.</text>
</comment>
<keyword evidence="2" id="KW-1003">Cell membrane</keyword>
<sequence length="80" mass="9004">MEYENPANDRHNEADTPLLQRRLRRSGTDKLVAGVLGGVGETYGMNSTLLRILFVASFLLPGPQMLFYFVMWFIMPGPDA</sequence>
<evidence type="ECO:0000256" key="1">
    <source>
        <dbReference type="ARBA" id="ARBA00004162"/>
    </source>
</evidence>
<evidence type="ECO:0000256" key="6">
    <source>
        <dbReference type="SAM" id="Phobius"/>
    </source>
</evidence>
<evidence type="ECO:0000313" key="9">
    <source>
        <dbReference type="Proteomes" id="UP000645966"/>
    </source>
</evidence>
<organism evidence="8 9">
    <name type="scientific">Corynebacterium meridianum</name>
    <dbReference type="NCBI Taxonomy" id="2765363"/>
    <lineage>
        <taxon>Bacteria</taxon>
        <taxon>Bacillati</taxon>
        <taxon>Actinomycetota</taxon>
        <taxon>Actinomycetes</taxon>
        <taxon>Mycobacteriales</taxon>
        <taxon>Corynebacteriaceae</taxon>
        <taxon>Corynebacterium</taxon>
    </lineage>
</organism>
<evidence type="ECO:0000313" key="8">
    <source>
        <dbReference type="EMBL" id="MBI8988346.1"/>
    </source>
</evidence>
<evidence type="ECO:0000256" key="3">
    <source>
        <dbReference type="ARBA" id="ARBA00022692"/>
    </source>
</evidence>
<dbReference type="InterPro" id="IPR007168">
    <property type="entry name" value="Phageshock_PspC_N"/>
</dbReference>
<dbReference type="InterPro" id="IPR052027">
    <property type="entry name" value="PspC"/>
</dbReference>
<dbReference type="PANTHER" id="PTHR33885">
    <property type="entry name" value="PHAGE SHOCK PROTEIN C"/>
    <property type="match status" value="1"/>
</dbReference>
<keyword evidence="3 6" id="KW-0812">Transmembrane</keyword>
<gene>
    <name evidence="8" type="ORF">JDV75_01005</name>
</gene>
<keyword evidence="9" id="KW-1185">Reference proteome</keyword>
<dbReference type="Pfam" id="PF04024">
    <property type="entry name" value="PspC"/>
    <property type="match status" value="1"/>
</dbReference>
<name>A0A934I1H5_9CORY</name>
<evidence type="ECO:0000256" key="4">
    <source>
        <dbReference type="ARBA" id="ARBA00022989"/>
    </source>
</evidence>
<evidence type="ECO:0000256" key="2">
    <source>
        <dbReference type="ARBA" id="ARBA00022475"/>
    </source>
</evidence>
<reference evidence="8" key="1">
    <citation type="submission" date="2020-12" db="EMBL/GenBank/DDBJ databases">
        <title>Genome public.</title>
        <authorList>
            <person name="Sun Q."/>
        </authorList>
    </citation>
    <scope>NUCLEOTIDE SEQUENCE</scope>
    <source>
        <strain evidence="8">CCM 8863</strain>
    </source>
</reference>
<accession>A0A934I1H5</accession>
<comment type="subcellular location">
    <subcellularLocation>
        <location evidence="1">Cell membrane</location>
        <topology evidence="1">Single-pass membrane protein</topology>
    </subcellularLocation>
</comment>
<dbReference type="EMBL" id="JAEIOS010000009">
    <property type="protein sequence ID" value="MBI8988346.1"/>
    <property type="molecule type" value="Genomic_DNA"/>
</dbReference>
<dbReference type="AlphaFoldDB" id="A0A934I1H5"/>
<evidence type="ECO:0000259" key="7">
    <source>
        <dbReference type="Pfam" id="PF04024"/>
    </source>
</evidence>
<feature type="domain" description="Phage shock protein PspC N-terminal" evidence="7">
    <location>
        <begin position="21"/>
        <end position="76"/>
    </location>
</feature>